<evidence type="ECO:0000313" key="10">
    <source>
        <dbReference type="Proteomes" id="UP000249789"/>
    </source>
</evidence>
<gene>
    <name evidence="9" type="ORF">BO72DRAFT_424453</name>
</gene>
<evidence type="ECO:0000256" key="1">
    <source>
        <dbReference type="ARBA" id="ARBA00001971"/>
    </source>
</evidence>
<keyword evidence="8" id="KW-0175">Coiled coil</keyword>
<dbReference type="OrthoDB" id="3934656at2759"/>
<feature type="coiled-coil region" evidence="8">
    <location>
        <begin position="262"/>
        <end position="289"/>
    </location>
</feature>
<evidence type="ECO:0000256" key="8">
    <source>
        <dbReference type="SAM" id="Coils"/>
    </source>
</evidence>
<dbReference type="SUPFAM" id="SSF48264">
    <property type="entry name" value="Cytochrome P450"/>
    <property type="match status" value="1"/>
</dbReference>
<evidence type="ECO:0000313" key="9">
    <source>
        <dbReference type="EMBL" id="RAK79649.1"/>
    </source>
</evidence>
<dbReference type="AlphaFoldDB" id="A0A8G1RVG8"/>
<dbReference type="Pfam" id="PF00067">
    <property type="entry name" value="p450"/>
    <property type="match status" value="1"/>
</dbReference>
<dbReference type="InterPro" id="IPR001128">
    <property type="entry name" value="Cyt_P450"/>
</dbReference>
<evidence type="ECO:0000256" key="7">
    <source>
        <dbReference type="RuleBase" id="RU000461"/>
    </source>
</evidence>
<sequence>MALQSLSTLQLFQLATVGLIIYEASWIIYCRFFHPLHSIPGPSLASVSRIWIVYHTATGRMEHTQRALHKRDMVSYMVRIAPDEVACSDPQAIKVIYSTKRDYAKSEFYDIWAAPNEVGYAGHFATRDEKVHSKRRRIVNQVYSMSSILESEPEIDDCTRVFIEATRTFAQQKTAVDLGPWLTKYAFDVLGELFYGRMFGMMRENRDLHDIGRAVDAMLPAFAVGGTLPSYLQQAFLISTYLLSNSLRDAVTASKMVETVSIQAVEQRIRELKDKDNQLNRKHDMLRKMLEISDGPRGPALNFTHKHIHVESHSSLFAGADTTSIAMLSTLYYLMRDPRVYTKLQQEIDSTFASGRISDPVSYQEATTQLPYFRACVEEAMRLHPGVGLTGPRIVPRGGVTLASDVYIPAGYRVGVNAAVVQYDRDVFGPDADQYNPDRWLDRDPVPMERAMFVFGHGARTCIGKNIALCEIYKLLPVLLWKFQVRLVEPEKEWTTKNFWFNKPVGVRVLFEERRGLSSLP</sequence>
<dbReference type="InterPro" id="IPR036396">
    <property type="entry name" value="Cyt_P450_sf"/>
</dbReference>
<organism evidence="9 10">
    <name type="scientific">Aspergillus fijiensis CBS 313.89</name>
    <dbReference type="NCBI Taxonomy" id="1448319"/>
    <lineage>
        <taxon>Eukaryota</taxon>
        <taxon>Fungi</taxon>
        <taxon>Dikarya</taxon>
        <taxon>Ascomycota</taxon>
        <taxon>Pezizomycotina</taxon>
        <taxon>Eurotiomycetes</taxon>
        <taxon>Eurotiomycetidae</taxon>
        <taxon>Eurotiales</taxon>
        <taxon>Aspergillaceae</taxon>
        <taxon>Aspergillus</taxon>
    </lineage>
</organism>
<dbReference type="Proteomes" id="UP000249789">
    <property type="component" value="Unassembled WGS sequence"/>
</dbReference>
<dbReference type="GO" id="GO:0020037">
    <property type="term" value="F:heme binding"/>
    <property type="evidence" value="ECO:0007669"/>
    <property type="project" value="InterPro"/>
</dbReference>
<keyword evidence="5 6" id="KW-0408">Iron</keyword>
<comment type="similarity">
    <text evidence="2 7">Belongs to the cytochrome P450 family.</text>
</comment>
<proteinExistence type="inferred from homology"/>
<dbReference type="VEuPathDB" id="FungiDB:BO72DRAFT_424453"/>
<protein>
    <submittedName>
        <fullName evidence="9">Cytochrome P450 oxidoreductase</fullName>
    </submittedName>
</protein>
<dbReference type="InterPro" id="IPR002401">
    <property type="entry name" value="Cyt_P450_E_grp-I"/>
</dbReference>
<dbReference type="GeneID" id="63860208"/>
<dbReference type="CDD" id="cd11060">
    <property type="entry name" value="CYP57A1-like"/>
    <property type="match status" value="1"/>
</dbReference>
<keyword evidence="10" id="KW-1185">Reference proteome</keyword>
<reference evidence="9 10" key="1">
    <citation type="submission" date="2018-02" db="EMBL/GenBank/DDBJ databases">
        <title>The genomes of Aspergillus section Nigri reveals drivers in fungal speciation.</title>
        <authorList>
            <consortium name="DOE Joint Genome Institute"/>
            <person name="Vesth T.C."/>
            <person name="Nybo J."/>
            <person name="Theobald S."/>
            <person name="Brandl J."/>
            <person name="Frisvad J.C."/>
            <person name="Nielsen K.F."/>
            <person name="Lyhne E.K."/>
            <person name="Kogle M.E."/>
            <person name="Kuo A."/>
            <person name="Riley R."/>
            <person name="Clum A."/>
            <person name="Nolan M."/>
            <person name="Lipzen A."/>
            <person name="Salamov A."/>
            <person name="Henrissat B."/>
            <person name="Wiebenga A."/>
            <person name="De vries R.P."/>
            <person name="Grigoriev I.V."/>
            <person name="Mortensen U.H."/>
            <person name="Andersen M.R."/>
            <person name="Baker S.E."/>
        </authorList>
    </citation>
    <scope>NUCLEOTIDE SEQUENCE [LARGE SCALE GENOMIC DNA]</scope>
    <source>
        <strain evidence="9 10">CBS 313.89</strain>
    </source>
</reference>
<feature type="binding site" description="axial binding residue" evidence="6">
    <location>
        <position position="462"/>
    </location>
    <ligand>
        <name>heme</name>
        <dbReference type="ChEBI" id="CHEBI:30413"/>
    </ligand>
    <ligandPart>
        <name>Fe</name>
        <dbReference type="ChEBI" id="CHEBI:18248"/>
    </ligandPart>
</feature>
<accession>A0A8G1RVG8</accession>
<dbReference type="PANTHER" id="PTHR24305:SF229">
    <property type="entry name" value="P450, PUTATIVE (EUROFUNG)-RELATED"/>
    <property type="match status" value="1"/>
</dbReference>
<dbReference type="InterPro" id="IPR017972">
    <property type="entry name" value="Cyt_P450_CS"/>
</dbReference>
<dbReference type="GO" id="GO:0005506">
    <property type="term" value="F:iron ion binding"/>
    <property type="evidence" value="ECO:0007669"/>
    <property type="project" value="InterPro"/>
</dbReference>
<dbReference type="GO" id="GO:0004497">
    <property type="term" value="F:monooxygenase activity"/>
    <property type="evidence" value="ECO:0007669"/>
    <property type="project" value="UniProtKB-KW"/>
</dbReference>
<evidence type="ECO:0000256" key="4">
    <source>
        <dbReference type="ARBA" id="ARBA00023002"/>
    </source>
</evidence>
<dbReference type="PRINTS" id="PR00385">
    <property type="entry name" value="P450"/>
</dbReference>
<dbReference type="GO" id="GO:0016705">
    <property type="term" value="F:oxidoreductase activity, acting on paired donors, with incorporation or reduction of molecular oxygen"/>
    <property type="evidence" value="ECO:0007669"/>
    <property type="project" value="InterPro"/>
</dbReference>
<evidence type="ECO:0000256" key="5">
    <source>
        <dbReference type="ARBA" id="ARBA00023004"/>
    </source>
</evidence>
<comment type="cofactor">
    <cofactor evidence="1 6">
        <name>heme</name>
        <dbReference type="ChEBI" id="CHEBI:30413"/>
    </cofactor>
</comment>
<dbReference type="InterPro" id="IPR050121">
    <property type="entry name" value="Cytochrome_P450_monoxygenase"/>
</dbReference>
<keyword evidence="4 7" id="KW-0560">Oxidoreductase</keyword>
<dbReference type="PROSITE" id="PS00086">
    <property type="entry name" value="CYTOCHROME_P450"/>
    <property type="match status" value="1"/>
</dbReference>
<keyword evidence="6 7" id="KW-0349">Heme</keyword>
<evidence type="ECO:0000256" key="3">
    <source>
        <dbReference type="ARBA" id="ARBA00022723"/>
    </source>
</evidence>
<evidence type="ECO:0000256" key="6">
    <source>
        <dbReference type="PIRSR" id="PIRSR602401-1"/>
    </source>
</evidence>
<evidence type="ECO:0000256" key="2">
    <source>
        <dbReference type="ARBA" id="ARBA00010617"/>
    </source>
</evidence>
<dbReference type="Gene3D" id="1.10.630.10">
    <property type="entry name" value="Cytochrome P450"/>
    <property type="match status" value="1"/>
</dbReference>
<dbReference type="PRINTS" id="PR00463">
    <property type="entry name" value="EP450I"/>
</dbReference>
<dbReference type="EMBL" id="KZ824632">
    <property type="protein sequence ID" value="RAK79649.1"/>
    <property type="molecule type" value="Genomic_DNA"/>
</dbReference>
<keyword evidence="3 6" id="KW-0479">Metal-binding</keyword>
<dbReference type="PANTHER" id="PTHR24305">
    <property type="entry name" value="CYTOCHROME P450"/>
    <property type="match status" value="1"/>
</dbReference>
<dbReference type="RefSeq" id="XP_040803659.1">
    <property type="nucleotide sequence ID" value="XM_040942875.1"/>
</dbReference>
<keyword evidence="7" id="KW-0503">Monooxygenase</keyword>
<name>A0A8G1RVG8_9EURO</name>